<proteinExistence type="predicted"/>
<keyword evidence="3" id="KW-1185">Reference proteome</keyword>
<dbReference type="Pfam" id="PF09154">
    <property type="entry name" value="Alpha-amy_C_pro"/>
    <property type="match status" value="1"/>
</dbReference>
<dbReference type="PANTHER" id="PTHR43447">
    <property type="entry name" value="ALPHA-AMYLASE"/>
    <property type="match status" value="1"/>
</dbReference>
<protein>
    <submittedName>
        <fullName evidence="2">Alpha-amylase domain-containing protein</fullName>
    </submittedName>
</protein>
<dbReference type="InterPro" id="IPR006047">
    <property type="entry name" value="GH13_cat_dom"/>
</dbReference>
<dbReference type="Proteomes" id="UP001595907">
    <property type="component" value="Unassembled WGS sequence"/>
</dbReference>
<dbReference type="SUPFAM" id="SSF51445">
    <property type="entry name" value="(Trans)glycosidases"/>
    <property type="match status" value="1"/>
</dbReference>
<dbReference type="InterPro" id="IPR015237">
    <property type="entry name" value="Alpha-amylase_C_pro"/>
</dbReference>
<name>A0ABV8QT69_9BACT</name>
<comment type="caution">
    <text evidence="2">The sequence shown here is derived from an EMBL/GenBank/DDBJ whole genome shotgun (WGS) entry which is preliminary data.</text>
</comment>
<dbReference type="InterPro" id="IPR017853">
    <property type="entry name" value="GH"/>
</dbReference>
<dbReference type="InterPro" id="IPR013783">
    <property type="entry name" value="Ig-like_fold"/>
</dbReference>
<evidence type="ECO:0000313" key="2">
    <source>
        <dbReference type="EMBL" id="MFC4262109.1"/>
    </source>
</evidence>
<dbReference type="Gene3D" id="3.20.20.80">
    <property type="entry name" value="Glycosidases"/>
    <property type="match status" value="2"/>
</dbReference>
<gene>
    <name evidence="2" type="ORF">ACFOWM_04435</name>
</gene>
<dbReference type="Pfam" id="PF18962">
    <property type="entry name" value="Por_Secre_tail"/>
    <property type="match status" value="1"/>
</dbReference>
<dbReference type="SMART" id="SM00642">
    <property type="entry name" value="Aamy"/>
    <property type="match status" value="1"/>
</dbReference>
<reference evidence="3" key="1">
    <citation type="journal article" date="2019" name="Int. J. Syst. Evol. Microbiol.">
        <title>The Global Catalogue of Microorganisms (GCM) 10K type strain sequencing project: providing services to taxonomists for standard genome sequencing and annotation.</title>
        <authorList>
            <consortium name="The Broad Institute Genomics Platform"/>
            <consortium name="The Broad Institute Genome Sequencing Center for Infectious Disease"/>
            <person name="Wu L."/>
            <person name="Ma J."/>
        </authorList>
    </citation>
    <scope>NUCLEOTIDE SEQUENCE [LARGE SCALE GENOMIC DNA]</scope>
    <source>
        <strain evidence="3">CECT 8289</strain>
    </source>
</reference>
<evidence type="ECO:0000313" key="3">
    <source>
        <dbReference type="Proteomes" id="UP001595907"/>
    </source>
</evidence>
<feature type="domain" description="Glycosyl hydrolase family 13 catalytic" evidence="1">
    <location>
        <begin position="21"/>
        <end position="542"/>
    </location>
</feature>
<sequence length="843" mass="93528">MKKLLLLYAIVCVSFLGKAQQVFMQGWYWDYPKTANGFSWADTLRLKAPSLATAGFTHIWFPPHAVASFGTNSNGYDPKDLFIGNQTTGLGTRAALNNMLSTMSAQGIAPVADLIYNHRDGGAAEINPVVKAYITNFYTAAKEPYPSDRFFCALPVGGTTGNGAGDYFFKLSSKTGDNRFNGKGYKLYMQTSLVGFGGLPAQNEAEPNGGGDCGQGNNTITLGRDMLGTIETTTGCNTDEFKLTLANGQFNPAGDTIFIYMNNTNGYADHRFYGIYSTARATDIVNELLYMTYTNYNNMASGRGQMNYEFFKPNSTNASTTFLNGDWDSFLFFYDYDQFQKRTQDTLIDWTKWNYDELGVRGIRMDAVKHFTPQFVGRMLDSMYKYNKIPSLVVGEWYDANPVVLKNWVNDVKTNMSAAAQAAIQPKVFDFTLREQLRQASDNAGFDVRNVFTGSLRDNQGMSGFNVVTFANNHDFRDASGFSSLIRNNNDLAYAYLLTNNQIGVPTIFYPDYYGYPAPSGGLYSYHPTNLPALKTKIDSLIYILKTYINGSPSIDYLNRFSTPYTSQYISGSANKSLIYQLRGSAANGNRDIIVAINYGTTRLQVNHQINTNGGAITQGVQFFDILGNSAFPFQQVDALNRVYIDLPPKSYSVWSQNSLILPVSLLSFNGVSANNKVNLQWNVNNEINVEKYEVERSLNGTSFSAIGQVTSINSNNYSYGFVDAALPKAAALYYRLKIIDKDNSFKYSEIIKVQFNVATFEVNIYPNPTATNNIAINIETTNTTALKITVVNNVGQQVISKAWKVTPGTTNFPVDVSTLAKGTYNVVVDDGKQRITKPLVKQ</sequence>
<organism evidence="2 3">
    <name type="scientific">Ferruginibacter yonginensis</name>
    <dbReference type="NCBI Taxonomy" id="1310416"/>
    <lineage>
        <taxon>Bacteria</taxon>
        <taxon>Pseudomonadati</taxon>
        <taxon>Bacteroidota</taxon>
        <taxon>Chitinophagia</taxon>
        <taxon>Chitinophagales</taxon>
        <taxon>Chitinophagaceae</taxon>
        <taxon>Ferruginibacter</taxon>
    </lineage>
</organism>
<dbReference type="InterPro" id="IPR026444">
    <property type="entry name" value="Secre_tail"/>
</dbReference>
<accession>A0ABV8QT69</accession>
<dbReference type="EMBL" id="JBHSCZ010000001">
    <property type="protein sequence ID" value="MFC4262109.1"/>
    <property type="molecule type" value="Genomic_DNA"/>
</dbReference>
<evidence type="ECO:0000259" key="1">
    <source>
        <dbReference type="SMART" id="SM00642"/>
    </source>
</evidence>
<dbReference type="NCBIfam" id="TIGR04183">
    <property type="entry name" value="Por_Secre_tail"/>
    <property type="match status" value="1"/>
</dbReference>
<dbReference type="RefSeq" id="WP_379707471.1">
    <property type="nucleotide sequence ID" value="NZ_JBHSCZ010000001.1"/>
</dbReference>
<dbReference type="Gene3D" id="2.60.40.10">
    <property type="entry name" value="Immunoglobulins"/>
    <property type="match status" value="1"/>
</dbReference>